<proteinExistence type="predicted"/>
<sequence length="183" mass="21017">MMNKIQFTVLAILLIVGILSNQSTTYLLKAQDSGLQPLCAYNMYQRAGMLWPPLHLNSEFKKRITEFKLFKDVYGSSAEITAYFKLDAPEQDIRSFIMQLEDTPGISSVRYVRRDEALESYKQLHNDDPLLLENISSEAIPESLEIELDKRSFAESIGEILKNNSLVEEVLFKDYYKSDCSDI</sequence>
<dbReference type="Pfam" id="PF18075">
    <property type="entry name" value="FtsX_ECD"/>
    <property type="match status" value="1"/>
</dbReference>
<dbReference type="InterPro" id="IPR040690">
    <property type="entry name" value="FtsX_ECD"/>
</dbReference>
<evidence type="ECO:0000259" key="1">
    <source>
        <dbReference type="Pfam" id="PF18075"/>
    </source>
</evidence>
<reference evidence="2 3" key="1">
    <citation type="journal article" date="2016" name="Nat. Commun.">
        <title>Thousands of microbial genomes shed light on interconnected biogeochemical processes in an aquifer system.</title>
        <authorList>
            <person name="Anantharaman K."/>
            <person name="Brown C.T."/>
            <person name="Hug L.A."/>
            <person name="Sharon I."/>
            <person name="Castelle C.J."/>
            <person name="Probst A.J."/>
            <person name="Thomas B.C."/>
            <person name="Singh A."/>
            <person name="Wilkins M.J."/>
            <person name="Karaoz U."/>
            <person name="Brodie E.L."/>
            <person name="Williams K.H."/>
            <person name="Hubbard S.S."/>
            <person name="Banfield J.F."/>
        </authorList>
    </citation>
    <scope>NUCLEOTIDE SEQUENCE [LARGE SCALE GENOMIC DNA]</scope>
</reference>
<organism evidence="2 3">
    <name type="scientific">Candidatus Roizmanbacteria bacterium RIFCSPHIGHO2_12_FULL_44_10</name>
    <dbReference type="NCBI Taxonomy" id="1802054"/>
    <lineage>
        <taxon>Bacteria</taxon>
        <taxon>Candidatus Roizmaniibacteriota</taxon>
    </lineage>
</organism>
<accession>A0A1F7IAR7</accession>
<feature type="domain" description="FtsX extracellular" evidence="1">
    <location>
        <begin position="79"/>
        <end position="170"/>
    </location>
</feature>
<protein>
    <recommendedName>
        <fullName evidence="1">FtsX extracellular domain-containing protein</fullName>
    </recommendedName>
</protein>
<evidence type="ECO:0000313" key="3">
    <source>
        <dbReference type="Proteomes" id="UP000179024"/>
    </source>
</evidence>
<dbReference type="Gene3D" id="3.30.70.3040">
    <property type="match status" value="1"/>
</dbReference>
<comment type="caution">
    <text evidence="2">The sequence shown here is derived from an EMBL/GenBank/DDBJ whole genome shotgun (WGS) entry which is preliminary data.</text>
</comment>
<name>A0A1F7IAR7_9BACT</name>
<evidence type="ECO:0000313" key="2">
    <source>
        <dbReference type="EMBL" id="OGK40455.1"/>
    </source>
</evidence>
<dbReference type="Proteomes" id="UP000179024">
    <property type="component" value="Unassembled WGS sequence"/>
</dbReference>
<gene>
    <name evidence="2" type="ORF">A3F34_03135</name>
</gene>
<dbReference type="EMBL" id="MGAE01000004">
    <property type="protein sequence ID" value="OGK40455.1"/>
    <property type="molecule type" value="Genomic_DNA"/>
</dbReference>
<dbReference type="AlphaFoldDB" id="A0A1F7IAR7"/>